<sequence length="105" mass="11842">MEERESSPGYEIYEYGSPEELDAESRGVGELRLAPGVSLPSTPPDDETLARHPHAESLRDLTTARRRGLLALSVRPRPLITARYDPHIRRQHSGARSRFEVLNQP</sequence>
<evidence type="ECO:0000313" key="3">
    <source>
        <dbReference type="EMBL" id="MFG6298988.1"/>
    </source>
</evidence>
<evidence type="ECO:0000313" key="2">
    <source>
        <dbReference type="EMBL" id="ALV82385.1"/>
    </source>
</evidence>
<gene>
    <name evidence="3" type="ORF">ACGU38_26970</name>
</gene>
<dbReference type="Proteomes" id="UP001605990">
    <property type="component" value="Unassembled WGS sequence"/>
</dbReference>
<dbReference type="RefSeq" id="WP_019331095.1">
    <property type="nucleotide sequence ID" value="NZ_CP139824.1"/>
</dbReference>
<dbReference type="EMBL" id="JBIENY010000403">
    <property type="protein sequence ID" value="MFG6298988.1"/>
    <property type="molecule type" value="Genomic_DNA"/>
</dbReference>
<accession>A0A0U3TYW4</accession>
<proteinExistence type="predicted"/>
<feature type="region of interest" description="Disordered" evidence="1">
    <location>
        <begin position="1"/>
        <end position="25"/>
    </location>
</feature>
<evidence type="ECO:0000313" key="4">
    <source>
        <dbReference type="Proteomes" id="UP001605990"/>
    </source>
</evidence>
<reference evidence="2" key="1">
    <citation type="submission" date="2015-08" db="EMBL/GenBank/DDBJ databases">
        <title>Discovery of a novel antibiotic invisible to genome mining, by efficient functional screening of genomic libraries.</title>
        <authorList>
            <person name="Xu M."/>
            <person name="Wang Y."/>
            <person name="Liu M."/>
            <person name="Zhao Z."/>
            <person name="Xu L."/>
            <person name="Chen X."/>
            <person name="Gao G."/>
            <person name="Han D."/>
            <person name="Liu L."/>
            <person name="Huang S."/>
            <person name="He X."/>
            <person name="Lin S."/>
            <person name="Kang Q."/>
            <person name="Ou H."/>
            <person name="Zhou H."/>
            <person name="Pang X."/>
            <person name="Deng Z."/>
            <person name="Tao M."/>
        </authorList>
    </citation>
    <scope>NUCLEOTIDE SEQUENCE</scope>
    <source>
        <strain evidence="2">Sal35</strain>
    </source>
</reference>
<name>A0A0U3TYW4_STRRO</name>
<keyword evidence="4" id="KW-1185">Reference proteome</keyword>
<reference evidence="3 4" key="2">
    <citation type="submission" date="2024-10" db="EMBL/GenBank/DDBJ databases">
        <title>Draft genome assembly of a novel steroid transforming actinomycete isolated from African clawed frog Xenopus laevis.</title>
        <authorList>
            <person name="Bragin E."/>
            <person name="Kollerov V."/>
            <person name="Donova M.V."/>
        </authorList>
    </citation>
    <scope>NUCLEOTIDE SEQUENCE [LARGE SCALE GENOMIC DNA]</scope>
    <source>
        <strain evidence="3 4">MTOC-St3</strain>
    </source>
</reference>
<dbReference type="AlphaFoldDB" id="A0A0U3TYW4"/>
<organism evidence="2">
    <name type="scientific">Streptomyces rochei</name>
    <name type="common">Streptomyces parvullus</name>
    <dbReference type="NCBI Taxonomy" id="1928"/>
    <lineage>
        <taxon>Bacteria</taxon>
        <taxon>Bacillati</taxon>
        <taxon>Actinomycetota</taxon>
        <taxon>Actinomycetes</taxon>
        <taxon>Kitasatosporales</taxon>
        <taxon>Streptomycetaceae</taxon>
        <taxon>Streptomyces</taxon>
        <taxon>Streptomyces rochei group</taxon>
    </lineage>
</organism>
<protein>
    <submittedName>
        <fullName evidence="2">Uncharacterized protein</fullName>
    </submittedName>
</protein>
<dbReference type="EMBL" id="KT362047">
    <property type="protein sequence ID" value="ALV82385.1"/>
    <property type="molecule type" value="Genomic_DNA"/>
</dbReference>
<evidence type="ECO:0000256" key="1">
    <source>
        <dbReference type="SAM" id="MobiDB-lite"/>
    </source>
</evidence>
<feature type="region of interest" description="Disordered" evidence="1">
    <location>
        <begin position="36"/>
        <end position="55"/>
    </location>
</feature>